<dbReference type="CDD" id="cd19090">
    <property type="entry name" value="AKR_AKR15A-like"/>
    <property type="match status" value="1"/>
</dbReference>
<dbReference type="SUPFAM" id="SSF51430">
    <property type="entry name" value="NAD(P)-linked oxidoreductase"/>
    <property type="match status" value="1"/>
</dbReference>
<dbReference type="InterPro" id="IPR020471">
    <property type="entry name" value="AKR"/>
</dbReference>
<dbReference type="InterPro" id="IPR023210">
    <property type="entry name" value="NADP_OxRdtase_dom"/>
</dbReference>
<reference evidence="2" key="1">
    <citation type="submission" date="2023-12" db="EMBL/GenBank/DDBJ databases">
        <title>Fervidustalea candida gen. nov., sp. nov., a novel member of the family Paenibacillaceae isolated from a geothermal area.</title>
        <authorList>
            <person name="Li W.-J."/>
            <person name="Jiao J.-Y."/>
            <person name="Chen Y."/>
        </authorList>
    </citation>
    <scope>NUCLEOTIDE SEQUENCE</scope>
    <source>
        <strain evidence="2">SYSU GA230002</strain>
    </source>
</reference>
<sequence>MYYTISQLRIFQKIDKEVSEMEKTPHPLLKRRLGNTHMEVTVMSLGGAGLGGIFGPVGDAEGVAAVEKGLELGMNWLDTSPKYGDAERRMGLALRGVPRDRYYISSKVGTHPARGIDYSSDAAYWTVENSLKVLGIDYLDICLIHEPEPRHIEQALGPNGAMEALVDLKNQGVIKSIGIGVQSHDLIRKAIDTGHLDMALTVNDYTLLRQSVLEGVCDYAEPRGIGVVNGAALAMGLLSGRHPNEIGTPKWTPPKNELGSALEIYDWCQNHGISILSLALQFSLRQPRFAATLIGAATPKEVQGCWDAVTAEIPQSIWDELPELLDRVRVPQPIN</sequence>
<dbReference type="Gene3D" id="3.20.20.100">
    <property type="entry name" value="NADP-dependent oxidoreductase domain"/>
    <property type="match status" value="1"/>
</dbReference>
<name>A0ABU5ZP59_9BACL</name>
<keyword evidence="3" id="KW-1185">Reference proteome</keyword>
<dbReference type="PANTHER" id="PTHR42686">
    <property type="entry name" value="GH17980P-RELATED"/>
    <property type="match status" value="1"/>
</dbReference>
<dbReference type="RefSeq" id="WP_371755274.1">
    <property type="nucleotide sequence ID" value="NZ_JAYJLD010000028.1"/>
</dbReference>
<dbReference type="PANTHER" id="PTHR42686:SF1">
    <property type="entry name" value="GH17980P-RELATED"/>
    <property type="match status" value="1"/>
</dbReference>
<dbReference type="Proteomes" id="UP001310386">
    <property type="component" value="Unassembled WGS sequence"/>
</dbReference>
<gene>
    <name evidence="2" type="ORF">VF724_15930</name>
</gene>
<protein>
    <submittedName>
        <fullName evidence="2">Aldo/keto reductase</fullName>
    </submittedName>
</protein>
<evidence type="ECO:0000259" key="1">
    <source>
        <dbReference type="Pfam" id="PF00248"/>
    </source>
</evidence>
<organism evidence="2 3">
    <name type="scientific">Ferviditalea candida</name>
    <dbReference type="NCBI Taxonomy" id="3108399"/>
    <lineage>
        <taxon>Bacteria</taxon>
        <taxon>Bacillati</taxon>
        <taxon>Bacillota</taxon>
        <taxon>Bacilli</taxon>
        <taxon>Bacillales</taxon>
        <taxon>Paenibacillaceae</taxon>
        <taxon>Ferviditalea</taxon>
    </lineage>
</organism>
<evidence type="ECO:0000313" key="3">
    <source>
        <dbReference type="Proteomes" id="UP001310386"/>
    </source>
</evidence>
<dbReference type="Pfam" id="PF00248">
    <property type="entry name" value="Aldo_ket_red"/>
    <property type="match status" value="1"/>
</dbReference>
<evidence type="ECO:0000313" key="2">
    <source>
        <dbReference type="EMBL" id="MEB3103146.1"/>
    </source>
</evidence>
<proteinExistence type="predicted"/>
<accession>A0ABU5ZP59</accession>
<dbReference type="EMBL" id="JAYJLD010000028">
    <property type="protein sequence ID" value="MEB3103146.1"/>
    <property type="molecule type" value="Genomic_DNA"/>
</dbReference>
<feature type="domain" description="NADP-dependent oxidoreductase" evidence="1">
    <location>
        <begin position="43"/>
        <end position="324"/>
    </location>
</feature>
<comment type="caution">
    <text evidence="2">The sequence shown here is derived from an EMBL/GenBank/DDBJ whole genome shotgun (WGS) entry which is preliminary data.</text>
</comment>
<dbReference type="InterPro" id="IPR036812">
    <property type="entry name" value="NAD(P)_OxRdtase_dom_sf"/>
</dbReference>